<dbReference type="Gene3D" id="3.20.20.190">
    <property type="entry name" value="Phosphatidylinositol (PI) phosphodiesterase"/>
    <property type="match status" value="1"/>
</dbReference>
<dbReference type="SUPFAM" id="SSF51695">
    <property type="entry name" value="PLC-like phosphodiesterases"/>
    <property type="match status" value="1"/>
</dbReference>
<dbReference type="PROSITE" id="PS51704">
    <property type="entry name" value="GP_PDE"/>
    <property type="match status" value="1"/>
</dbReference>
<keyword evidence="2" id="KW-0378">Hydrolase</keyword>
<accession>A0ABU0CWR9</accession>
<dbReference type="InterPro" id="IPR017946">
    <property type="entry name" value="PLC-like_Pdiesterase_TIM-brl"/>
</dbReference>
<evidence type="ECO:0000259" key="1">
    <source>
        <dbReference type="PROSITE" id="PS51704"/>
    </source>
</evidence>
<organism evidence="2 3">
    <name type="scientific">Caldalkalibacillus uzonensis</name>
    <dbReference type="NCBI Taxonomy" id="353224"/>
    <lineage>
        <taxon>Bacteria</taxon>
        <taxon>Bacillati</taxon>
        <taxon>Bacillota</taxon>
        <taxon>Bacilli</taxon>
        <taxon>Bacillales</taxon>
        <taxon>Bacillaceae</taxon>
        <taxon>Caldalkalibacillus</taxon>
    </lineage>
</organism>
<protein>
    <submittedName>
        <fullName evidence="2">Glycerophosphoryl diester phosphodiesterase</fullName>
        <ecNumber evidence="2">3.1.4.46</ecNumber>
    </submittedName>
</protein>
<evidence type="ECO:0000313" key="3">
    <source>
        <dbReference type="Proteomes" id="UP001232445"/>
    </source>
</evidence>
<dbReference type="EMBL" id="JAUSUQ010000021">
    <property type="protein sequence ID" value="MDQ0340870.1"/>
    <property type="molecule type" value="Genomic_DNA"/>
</dbReference>
<evidence type="ECO:0000313" key="2">
    <source>
        <dbReference type="EMBL" id="MDQ0340870.1"/>
    </source>
</evidence>
<sequence>MSVNTLIFAHRGAKGTHPENTMIAFQTAEQQGADGIELDVQLSKDGVPVVIHDETVDRTTNGSGWVKDMTYQELQTLDAGSWFDPSFTGQRIPTLNEVLAWVRDTPLLINIELKNGIVPYPNLEQIVIDLVHRYQLEKRVILSSFNHYSLVDIHRLAPHLETAILYMEGLYEPWHYARRIGASALHCYLPAAVPKMIEEAKRAGMPLRPFTVNREEDISSLMQAGCAAIFTDWPERARNIRQTLSHS</sequence>
<proteinExistence type="predicted"/>
<gene>
    <name evidence="2" type="ORF">J2S00_003710</name>
</gene>
<dbReference type="Proteomes" id="UP001232445">
    <property type="component" value="Unassembled WGS sequence"/>
</dbReference>
<comment type="caution">
    <text evidence="2">The sequence shown here is derived from an EMBL/GenBank/DDBJ whole genome shotgun (WGS) entry which is preliminary data.</text>
</comment>
<dbReference type="Pfam" id="PF03009">
    <property type="entry name" value="GDPD"/>
    <property type="match status" value="1"/>
</dbReference>
<dbReference type="InterPro" id="IPR030395">
    <property type="entry name" value="GP_PDE_dom"/>
</dbReference>
<dbReference type="RefSeq" id="WP_307343253.1">
    <property type="nucleotide sequence ID" value="NZ_JAUSUQ010000021.1"/>
</dbReference>
<reference evidence="2 3" key="1">
    <citation type="submission" date="2023-07" db="EMBL/GenBank/DDBJ databases">
        <title>Genomic Encyclopedia of Type Strains, Phase IV (KMG-IV): sequencing the most valuable type-strain genomes for metagenomic binning, comparative biology and taxonomic classification.</title>
        <authorList>
            <person name="Goeker M."/>
        </authorList>
    </citation>
    <scope>NUCLEOTIDE SEQUENCE [LARGE SCALE GENOMIC DNA]</scope>
    <source>
        <strain evidence="2 3">DSM 17740</strain>
    </source>
</reference>
<dbReference type="EC" id="3.1.4.46" evidence="2"/>
<feature type="domain" description="GP-PDE" evidence="1">
    <location>
        <begin position="5"/>
        <end position="241"/>
    </location>
</feature>
<dbReference type="CDD" id="cd08563">
    <property type="entry name" value="GDPD_TtGDE_like"/>
    <property type="match status" value="1"/>
</dbReference>
<dbReference type="PANTHER" id="PTHR46211">
    <property type="entry name" value="GLYCEROPHOSPHORYL DIESTER PHOSPHODIESTERASE"/>
    <property type="match status" value="1"/>
</dbReference>
<keyword evidence="3" id="KW-1185">Reference proteome</keyword>
<name>A0ABU0CWR9_9BACI</name>
<dbReference type="PANTHER" id="PTHR46211:SF1">
    <property type="entry name" value="GLYCEROPHOSPHODIESTER PHOSPHODIESTERASE, CYTOPLASMIC"/>
    <property type="match status" value="1"/>
</dbReference>
<dbReference type="GO" id="GO:0008889">
    <property type="term" value="F:glycerophosphodiester phosphodiesterase activity"/>
    <property type="evidence" value="ECO:0007669"/>
    <property type="project" value="UniProtKB-EC"/>
</dbReference>